<evidence type="ECO:0000256" key="1">
    <source>
        <dbReference type="SAM" id="Phobius"/>
    </source>
</evidence>
<feature type="transmembrane region" description="Helical" evidence="1">
    <location>
        <begin position="35"/>
        <end position="55"/>
    </location>
</feature>
<dbReference type="Proteomes" id="UP001172155">
    <property type="component" value="Unassembled WGS sequence"/>
</dbReference>
<sequence length="397" mass="44249">MLFKSNANMETEVATAVPAPPSAAHVPQPVSGTNVFWILFVLAITVSSHPLGSCIGFPNDTRRYLRILPFTALFDATLLFIECITYMRRQGHPPPYAARAVFLRRLRASVPDNQWTDNQGDDGHGNPDLNQIWLKALVLFIGTDLRPRFVTNALVVFVYTKIYGYQGTPVSLAIATIYFASWVGMELLVFVAYGLVWSRNLRQIMALADNVADPRPRPWLLSVASKTNLFLVAGQIITTAVFGIWVIATPAPSPSTPATPQPEPEPIWLRFLRFTVSVMNWSFTPAQWYFDRVEPAGLGPLLIPLRGFPGMILAMPSVVITLLTFFSPIWLPLYVLFWVTYLVAHFGPRITLGLQGVPPVFWARVGSAVLLSGVLVYYLKFWDSTGTEKAPWSEHLG</sequence>
<feature type="transmembrane region" description="Helical" evidence="1">
    <location>
        <begin position="361"/>
        <end position="379"/>
    </location>
</feature>
<evidence type="ECO:0000313" key="3">
    <source>
        <dbReference type="Proteomes" id="UP001172155"/>
    </source>
</evidence>
<keyword evidence="1" id="KW-1133">Transmembrane helix</keyword>
<keyword evidence="1" id="KW-0812">Transmembrane</keyword>
<evidence type="ECO:0000313" key="2">
    <source>
        <dbReference type="EMBL" id="KAK0740076.1"/>
    </source>
</evidence>
<comment type="caution">
    <text evidence="2">The sequence shown here is derived from an EMBL/GenBank/DDBJ whole genome shotgun (WGS) entry which is preliminary data.</text>
</comment>
<accession>A0AA40EID8</accession>
<organism evidence="2 3">
    <name type="scientific">Schizothecium vesticola</name>
    <dbReference type="NCBI Taxonomy" id="314040"/>
    <lineage>
        <taxon>Eukaryota</taxon>
        <taxon>Fungi</taxon>
        <taxon>Dikarya</taxon>
        <taxon>Ascomycota</taxon>
        <taxon>Pezizomycotina</taxon>
        <taxon>Sordariomycetes</taxon>
        <taxon>Sordariomycetidae</taxon>
        <taxon>Sordariales</taxon>
        <taxon>Schizotheciaceae</taxon>
        <taxon>Schizothecium</taxon>
    </lineage>
</organism>
<name>A0AA40EID8_9PEZI</name>
<feature type="transmembrane region" description="Helical" evidence="1">
    <location>
        <begin position="311"/>
        <end position="341"/>
    </location>
</feature>
<keyword evidence="1" id="KW-0472">Membrane</keyword>
<protein>
    <submittedName>
        <fullName evidence="2">Uncharacterized protein</fullName>
    </submittedName>
</protein>
<proteinExistence type="predicted"/>
<keyword evidence="3" id="KW-1185">Reference proteome</keyword>
<reference evidence="2" key="1">
    <citation type="submission" date="2023-06" db="EMBL/GenBank/DDBJ databases">
        <title>Genome-scale phylogeny and comparative genomics of the fungal order Sordariales.</title>
        <authorList>
            <consortium name="Lawrence Berkeley National Laboratory"/>
            <person name="Hensen N."/>
            <person name="Bonometti L."/>
            <person name="Westerberg I."/>
            <person name="Brannstrom I.O."/>
            <person name="Guillou S."/>
            <person name="Cros-Aarteil S."/>
            <person name="Calhoun S."/>
            <person name="Haridas S."/>
            <person name="Kuo A."/>
            <person name="Mondo S."/>
            <person name="Pangilinan J."/>
            <person name="Riley R."/>
            <person name="LaButti K."/>
            <person name="Andreopoulos B."/>
            <person name="Lipzen A."/>
            <person name="Chen C."/>
            <person name="Yanf M."/>
            <person name="Daum C."/>
            <person name="Ng V."/>
            <person name="Clum A."/>
            <person name="Steindorff A."/>
            <person name="Ohm R."/>
            <person name="Martin F."/>
            <person name="Silar P."/>
            <person name="Natvig D."/>
            <person name="Lalanne C."/>
            <person name="Gautier V."/>
            <person name="Ament-velasquez S.L."/>
            <person name="Kruys A."/>
            <person name="Hutchinson M.I."/>
            <person name="Powell A.J."/>
            <person name="Barry K."/>
            <person name="Miller A.N."/>
            <person name="Grigoriev I.V."/>
            <person name="Debuchy R."/>
            <person name="Gladieux P."/>
            <person name="Thoren M.H."/>
            <person name="Johannesson H."/>
        </authorList>
    </citation>
    <scope>NUCLEOTIDE SEQUENCE</scope>
    <source>
        <strain evidence="2">SMH3187-1</strain>
    </source>
</reference>
<feature type="transmembrane region" description="Helical" evidence="1">
    <location>
        <begin position="229"/>
        <end position="248"/>
    </location>
</feature>
<dbReference type="EMBL" id="JAUKUD010000006">
    <property type="protein sequence ID" value="KAK0740076.1"/>
    <property type="molecule type" value="Genomic_DNA"/>
</dbReference>
<feature type="transmembrane region" description="Helical" evidence="1">
    <location>
        <begin position="67"/>
        <end position="87"/>
    </location>
</feature>
<gene>
    <name evidence="2" type="ORF">B0T18DRAFT_490845</name>
</gene>
<dbReference type="AlphaFoldDB" id="A0AA40EID8"/>
<feature type="transmembrane region" description="Helical" evidence="1">
    <location>
        <begin position="172"/>
        <end position="196"/>
    </location>
</feature>